<evidence type="ECO:0000313" key="4">
    <source>
        <dbReference type="Proteomes" id="UP001163846"/>
    </source>
</evidence>
<feature type="region of interest" description="Disordered" evidence="1">
    <location>
        <begin position="111"/>
        <end position="140"/>
    </location>
</feature>
<gene>
    <name evidence="3" type="ORF">F5878DRAFT_667268</name>
</gene>
<dbReference type="EMBL" id="MU807276">
    <property type="protein sequence ID" value="KAJ3831716.1"/>
    <property type="molecule type" value="Genomic_DNA"/>
</dbReference>
<feature type="region of interest" description="Disordered" evidence="1">
    <location>
        <begin position="1"/>
        <end position="73"/>
    </location>
</feature>
<comment type="caution">
    <text evidence="3">The sequence shown here is derived from an EMBL/GenBank/DDBJ whole genome shotgun (WGS) entry which is preliminary data.</text>
</comment>
<sequence>MVTTAVTPTSTPTLALTSTPMSIPTSTPTLTPTLTSTLTPTLTSTLTPTLTPMSTFPFTSTSTPSSNPNQNPSKQSLVTIAIAAGLGTGLGTFTLLGIGLYIRWQHLSHSKSESAGPTETDNSHHPLDNGNNSLPSHPGLMNTASGYEIMVSQLQHLLAAQDLPPMYDDQRSIGVEVGTLERLDVNESILLHDQEKSRKVKLT</sequence>
<organism evidence="3 4">
    <name type="scientific">Lentinula raphanica</name>
    <dbReference type="NCBI Taxonomy" id="153919"/>
    <lineage>
        <taxon>Eukaryota</taxon>
        <taxon>Fungi</taxon>
        <taxon>Dikarya</taxon>
        <taxon>Basidiomycota</taxon>
        <taxon>Agaricomycotina</taxon>
        <taxon>Agaricomycetes</taxon>
        <taxon>Agaricomycetidae</taxon>
        <taxon>Agaricales</taxon>
        <taxon>Marasmiineae</taxon>
        <taxon>Omphalotaceae</taxon>
        <taxon>Lentinula</taxon>
    </lineage>
</organism>
<keyword evidence="2" id="KW-0812">Transmembrane</keyword>
<evidence type="ECO:0000256" key="2">
    <source>
        <dbReference type="SAM" id="Phobius"/>
    </source>
</evidence>
<evidence type="ECO:0000313" key="3">
    <source>
        <dbReference type="EMBL" id="KAJ3831716.1"/>
    </source>
</evidence>
<protein>
    <submittedName>
        <fullName evidence="3">Uncharacterized protein</fullName>
    </submittedName>
</protein>
<keyword evidence="2" id="KW-0472">Membrane</keyword>
<keyword evidence="4" id="KW-1185">Reference proteome</keyword>
<feature type="compositionally biased region" description="Low complexity" evidence="1">
    <location>
        <begin position="1"/>
        <end position="66"/>
    </location>
</feature>
<keyword evidence="2" id="KW-1133">Transmembrane helix</keyword>
<reference evidence="3" key="1">
    <citation type="submission" date="2022-08" db="EMBL/GenBank/DDBJ databases">
        <authorList>
            <consortium name="DOE Joint Genome Institute"/>
            <person name="Min B."/>
            <person name="Riley R."/>
            <person name="Sierra-Patev S."/>
            <person name="Naranjo-Ortiz M."/>
            <person name="Looney B."/>
            <person name="Konkel Z."/>
            <person name="Slot J.C."/>
            <person name="Sakamoto Y."/>
            <person name="Steenwyk J.L."/>
            <person name="Rokas A."/>
            <person name="Carro J."/>
            <person name="Camarero S."/>
            <person name="Ferreira P."/>
            <person name="Molpeceres G."/>
            <person name="Ruiz-Duenas F.J."/>
            <person name="Serrano A."/>
            <person name="Henrissat B."/>
            <person name="Drula E."/>
            <person name="Hughes K.W."/>
            <person name="Mata J.L."/>
            <person name="Ishikawa N.K."/>
            <person name="Vargas-Isla R."/>
            <person name="Ushijima S."/>
            <person name="Smith C.A."/>
            <person name="Ahrendt S."/>
            <person name="Andreopoulos W."/>
            <person name="He G."/>
            <person name="Labutti K."/>
            <person name="Lipzen A."/>
            <person name="Ng V."/>
            <person name="Sandor L."/>
            <person name="Barry K."/>
            <person name="Martinez A.T."/>
            <person name="Xiao Y."/>
            <person name="Gibbons J.G."/>
            <person name="Terashima K."/>
            <person name="Hibbett D.S."/>
            <person name="Grigoriev I.V."/>
        </authorList>
    </citation>
    <scope>NUCLEOTIDE SEQUENCE</scope>
    <source>
        <strain evidence="3">TFB9207</strain>
    </source>
</reference>
<evidence type="ECO:0000256" key="1">
    <source>
        <dbReference type="SAM" id="MobiDB-lite"/>
    </source>
</evidence>
<proteinExistence type="predicted"/>
<accession>A0AA38NW40</accession>
<name>A0AA38NW40_9AGAR</name>
<dbReference type="AlphaFoldDB" id="A0AA38NW40"/>
<dbReference type="Proteomes" id="UP001163846">
    <property type="component" value="Unassembled WGS sequence"/>
</dbReference>
<feature type="transmembrane region" description="Helical" evidence="2">
    <location>
        <begin position="77"/>
        <end position="102"/>
    </location>
</feature>